<evidence type="ECO:0000256" key="4">
    <source>
        <dbReference type="ARBA" id="ARBA00022692"/>
    </source>
</evidence>
<dbReference type="EMBL" id="JBHSOW010000043">
    <property type="protein sequence ID" value="MFC5650045.1"/>
    <property type="molecule type" value="Genomic_DNA"/>
</dbReference>
<name>A0ABW0VWR1_9BACL</name>
<dbReference type="PANTHER" id="PTHR42718:SF46">
    <property type="entry name" value="BLR6921 PROTEIN"/>
    <property type="match status" value="1"/>
</dbReference>
<keyword evidence="4 7" id="KW-0812">Transmembrane</keyword>
<feature type="transmembrane region" description="Helical" evidence="7">
    <location>
        <begin position="452"/>
        <end position="476"/>
    </location>
</feature>
<comment type="subcellular location">
    <subcellularLocation>
        <location evidence="1">Cell membrane</location>
        <topology evidence="1">Multi-pass membrane protein</topology>
    </subcellularLocation>
</comment>
<feature type="transmembrane region" description="Helical" evidence="7">
    <location>
        <begin position="20"/>
        <end position="42"/>
    </location>
</feature>
<dbReference type="PROSITE" id="PS50850">
    <property type="entry name" value="MFS"/>
    <property type="match status" value="1"/>
</dbReference>
<feature type="transmembrane region" description="Helical" evidence="7">
    <location>
        <begin position="54"/>
        <end position="74"/>
    </location>
</feature>
<proteinExistence type="predicted"/>
<comment type="caution">
    <text evidence="9">The sequence shown here is derived from an EMBL/GenBank/DDBJ whole genome shotgun (WGS) entry which is preliminary data.</text>
</comment>
<dbReference type="InterPro" id="IPR011701">
    <property type="entry name" value="MFS"/>
</dbReference>
<evidence type="ECO:0000256" key="5">
    <source>
        <dbReference type="ARBA" id="ARBA00022989"/>
    </source>
</evidence>
<dbReference type="NCBIfam" id="TIGR00711">
    <property type="entry name" value="efflux_EmrB"/>
    <property type="match status" value="1"/>
</dbReference>
<feature type="transmembrane region" description="Helical" evidence="7">
    <location>
        <begin position="86"/>
        <end position="103"/>
    </location>
</feature>
<dbReference type="RefSeq" id="WP_379188595.1">
    <property type="nucleotide sequence ID" value="NZ_JBHSOW010000043.1"/>
</dbReference>
<evidence type="ECO:0000313" key="10">
    <source>
        <dbReference type="Proteomes" id="UP001596047"/>
    </source>
</evidence>
<dbReference type="SUPFAM" id="SSF103473">
    <property type="entry name" value="MFS general substrate transporter"/>
    <property type="match status" value="1"/>
</dbReference>
<gene>
    <name evidence="9" type="ORF">ACFPYJ_13125</name>
</gene>
<dbReference type="Proteomes" id="UP001596047">
    <property type="component" value="Unassembled WGS sequence"/>
</dbReference>
<evidence type="ECO:0000313" key="9">
    <source>
        <dbReference type="EMBL" id="MFC5650045.1"/>
    </source>
</evidence>
<keyword evidence="3" id="KW-1003">Cell membrane</keyword>
<evidence type="ECO:0000259" key="8">
    <source>
        <dbReference type="PROSITE" id="PS50850"/>
    </source>
</evidence>
<feature type="transmembrane region" description="Helical" evidence="7">
    <location>
        <begin position="237"/>
        <end position="256"/>
    </location>
</feature>
<feature type="transmembrane region" description="Helical" evidence="7">
    <location>
        <begin position="173"/>
        <end position="195"/>
    </location>
</feature>
<feature type="transmembrane region" description="Helical" evidence="7">
    <location>
        <begin position="109"/>
        <end position="134"/>
    </location>
</feature>
<feature type="transmembrane region" description="Helical" evidence="7">
    <location>
        <begin position="415"/>
        <end position="432"/>
    </location>
</feature>
<feature type="transmembrane region" description="Helical" evidence="7">
    <location>
        <begin position="207"/>
        <end position="225"/>
    </location>
</feature>
<organism evidence="9 10">
    <name type="scientific">Paenibacillus solisilvae</name>
    <dbReference type="NCBI Taxonomy" id="2486751"/>
    <lineage>
        <taxon>Bacteria</taxon>
        <taxon>Bacillati</taxon>
        <taxon>Bacillota</taxon>
        <taxon>Bacilli</taxon>
        <taxon>Bacillales</taxon>
        <taxon>Paenibacillaceae</taxon>
        <taxon>Paenibacillus</taxon>
    </lineage>
</organism>
<evidence type="ECO:0000256" key="7">
    <source>
        <dbReference type="SAM" id="Phobius"/>
    </source>
</evidence>
<reference evidence="10" key="1">
    <citation type="journal article" date="2019" name="Int. J. Syst. Evol. Microbiol.">
        <title>The Global Catalogue of Microorganisms (GCM) 10K type strain sequencing project: providing services to taxonomists for standard genome sequencing and annotation.</title>
        <authorList>
            <consortium name="The Broad Institute Genomics Platform"/>
            <consortium name="The Broad Institute Genome Sequencing Center for Infectious Disease"/>
            <person name="Wu L."/>
            <person name="Ma J."/>
        </authorList>
    </citation>
    <scope>NUCLEOTIDE SEQUENCE [LARGE SCALE GENOMIC DNA]</scope>
    <source>
        <strain evidence="10">CGMCC 1.3240</strain>
    </source>
</reference>
<keyword evidence="5 7" id="KW-1133">Transmembrane helix</keyword>
<accession>A0ABW0VWR1</accession>
<keyword evidence="6 7" id="KW-0472">Membrane</keyword>
<feature type="transmembrane region" description="Helical" evidence="7">
    <location>
        <begin position="277"/>
        <end position="298"/>
    </location>
</feature>
<feature type="transmembrane region" description="Helical" evidence="7">
    <location>
        <begin position="338"/>
        <end position="355"/>
    </location>
</feature>
<keyword evidence="10" id="KW-1185">Reference proteome</keyword>
<feature type="transmembrane region" description="Helical" evidence="7">
    <location>
        <begin position="310"/>
        <end position="331"/>
    </location>
</feature>
<dbReference type="InterPro" id="IPR020846">
    <property type="entry name" value="MFS_dom"/>
</dbReference>
<dbReference type="InterPro" id="IPR004638">
    <property type="entry name" value="EmrB-like"/>
</dbReference>
<feature type="transmembrane region" description="Helical" evidence="7">
    <location>
        <begin position="367"/>
        <end position="394"/>
    </location>
</feature>
<dbReference type="PANTHER" id="PTHR42718">
    <property type="entry name" value="MAJOR FACILITATOR SUPERFAMILY MULTIDRUG TRANSPORTER MFSC"/>
    <property type="match status" value="1"/>
</dbReference>
<feature type="transmembrane region" description="Helical" evidence="7">
    <location>
        <begin position="146"/>
        <end position="167"/>
    </location>
</feature>
<evidence type="ECO:0000256" key="1">
    <source>
        <dbReference type="ARBA" id="ARBA00004651"/>
    </source>
</evidence>
<feature type="domain" description="Major facilitator superfamily (MFS) profile" evidence="8">
    <location>
        <begin position="20"/>
        <end position="477"/>
    </location>
</feature>
<dbReference type="Pfam" id="PF07690">
    <property type="entry name" value="MFS_1"/>
    <property type="match status" value="1"/>
</dbReference>
<dbReference type="Gene3D" id="1.20.1720.10">
    <property type="entry name" value="Multidrug resistance protein D"/>
    <property type="match status" value="1"/>
</dbReference>
<sequence length="496" mass="52274">MSASQPIRQKTISSSYSSLVLTIIIACQLMIVLDASIVITALPEIGGTLHFSSASLSWVQNAYTLTFGGLLLLGARTGDILGRRRVFMVGIGLFTVASLFAGLSQSAEWLLIARAVQGIAAAFAAPSTLALLMISFREGHERTRAVALYSAVSGAGGSVGLVLGGVLTDLISWRWGMYINVPIGVALLVLAPRFLPETQRQNGRFDFTGAVTSTLGMTALVYGFVRAAADGWSESGTVLSFVAGAVLLTVFILNEWRAEQPITPLRLFASRQRSGAYAARLLFVGGMSATFFFLTQFLQKVLGFSALEAGFAFLPMTAVMFAMVYVVPLLLPRLGSARLLIGGVLTAFIGMAWLSRISEDSLYFPQLAMPLMLLGIGAGLAFIPLTSAGIAGVAPSDAGAASGLVNVAHQVGGSLGLAILVTVFGTASRTAANHPLVDASSQLEARHELAHAVAMSITGSAVFMALALAVVIMMALRLRVDVARREPLRSRKAEQM</sequence>
<evidence type="ECO:0000256" key="3">
    <source>
        <dbReference type="ARBA" id="ARBA00022475"/>
    </source>
</evidence>
<protein>
    <submittedName>
        <fullName evidence="9">MFS transporter</fullName>
    </submittedName>
</protein>
<dbReference type="Gene3D" id="1.20.1250.20">
    <property type="entry name" value="MFS general substrate transporter like domains"/>
    <property type="match status" value="1"/>
</dbReference>
<dbReference type="CDD" id="cd17321">
    <property type="entry name" value="MFS_MMR_MDR_like"/>
    <property type="match status" value="1"/>
</dbReference>
<dbReference type="InterPro" id="IPR036259">
    <property type="entry name" value="MFS_trans_sf"/>
</dbReference>
<evidence type="ECO:0000256" key="2">
    <source>
        <dbReference type="ARBA" id="ARBA00022448"/>
    </source>
</evidence>
<keyword evidence="2" id="KW-0813">Transport</keyword>
<evidence type="ECO:0000256" key="6">
    <source>
        <dbReference type="ARBA" id="ARBA00023136"/>
    </source>
</evidence>